<evidence type="ECO:0000313" key="2">
    <source>
        <dbReference type="EMBL" id="KAI6657470.1"/>
    </source>
</evidence>
<dbReference type="Pfam" id="PF22838">
    <property type="entry name" value="COMMD8_HN"/>
    <property type="match status" value="1"/>
</dbReference>
<evidence type="ECO:0000313" key="3">
    <source>
        <dbReference type="Proteomes" id="UP001165289"/>
    </source>
</evidence>
<evidence type="ECO:0000259" key="1">
    <source>
        <dbReference type="PROSITE" id="PS51269"/>
    </source>
</evidence>
<dbReference type="AlphaFoldDB" id="A0AAV7K8Y9"/>
<dbReference type="PROSITE" id="PS51269">
    <property type="entry name" value="COMM"/>
    <property type="match status" value="1"/>
</dbReference>
<comment type="caution">
    <text evidence="2">The sequence shown here is derived from an EMBL/GenBank/DDBJ whole genome shotgun (WGS) entry which is preliminary data.</text>
</comment>
<dbReference type="Proteomes" id="UP001165289">
    <property type="component" value="Unassembled WGS sequence"/>
</dbReference>
<dbReference type="EMBL" id="JAKMXF010000111">
    <property type="protein sequence ID" value="KAI6657470.1"/>
    <property type="molecule type" value="Genomic_DNA"/>
</dbReference>
<dbReference type="Pfam" id="PF07258">
    <property type="entry name" value="COMM_domain"/>
    <property type="match status" value="1"/>
</dbReference>
<feature type="domain" description="COMM" evidence="1">
    <location>
        <begin position="117"/>
        <end position="184"/>
    </location>
</feature>
<name>A0AAV7K8Y9_9METZ</name>
<reference evidence="2 3" key="1">
    <citation type="journal article" date="2023" name="BMC Biol.">
        <title>The compact genome of the sponge Oopsacas minuta (Hexactinellida) is lacking key metazoan core genes.</title>
        <authorList>
            <person name="Santini S."/>
            <person name="Schenkelaars Q."/>
            <person name="Jourda C."/>
            <person name="Duchesne M."/>
            <person name="Belahbib H."/>
            <person name="Rocher C."/>
            <person name="Selva M."/>
            <person name="Riesgo A."/>
            <person name="Vervoort M."/>
            <person name="Leys S.P."/>
            <person name="Kodjabachian L."/>
            <person name="Le Bivic A."/>
            <person name="Borchiellini C."/>
            <person name="Claverie J.M."/>
            <person name="Renard E."/>
        </authorList>
    </citation>
    <scope>NUCLEOTIDE SEQUENCE [LARGE SCALE GENOMIC DNA]</scope>
    <source>
        <strain evidence="2">SPO-2</strain>
    </source>
</reference>
<keyword evidence="3" id="KW-1185">Reference proteome</keyword>
<sequence>MEVLNKLSPIEEVLKLVHLFINELVWSKPPEFEHYRSIFTSKEWSSFKLEFNKLKEACQADGFAKSIVLKYLADLPEDRKPTIEIQTAIAECFETRKEELHKYLLSETDSITGVGNVLKDIDWSVNVVMASDTMGSLRQPLLNLTLHMEGDEGRNTEQLELSHDELKMLITSMDAAYKSSLQML</sequence>
<accession>A0AAV7K8Y9</accession>
<organism evidence="2 3">
    <name type="scientific">Oopsacas minuta</name>
    <dbReference type="NCBI Taxonomy" id="111878"/>
    <lineage>
        <taxon>Eukaryota</taxon>
        <taxon>Metazoa</taxon>
        <taxon>Porifera</taxon>
        <taxon>Hexactinellida</taxon>
        <taxon>Hexasterophora</taxon>
        <taxon>Lyssacinosida</taxon>
        <taxon>Leucopsacidae</taxon>
        <taxon>Oopsacas</taxon>
    </lineage>
</organism>
<dbReference type="InterPro" id="IPR055184">
    <property type="entry name" value="COMMD8_HN"/>
</dbReference>
<protein>
    <submittedName>
        <fullName evidence="2">COMM domain-containing protein 8</fullName>
    </submittedName>
</protein>
<gene>
    <name evidence="2" type="ORF">LOD99_216</name>
</gene>
<proteinExistence type="predicted"/>
<dbReference type="InterPro" id="IPR017920">
    <property type="entry name" value="COMM"/>
</dbReference>